<dbReference type="Proteomes" id="UP000799772">
    <property type="component" value="Unassembled WGS sequence"/>
</dbReference>
<dbReference type="InterPro" id="IPR002401">
    <property type="entry name" value="Cyt_P450_E_grp-I"/>
</dbReference>
<dbReference type="PRINTS" id="PR00463">
    <property type="entry name" value="EP450I"/>
</dbReference>
<keyword evidence="7 13" id="KW-0479">Metal-binding</keyword>
<evidence type="ECO:0000256" key="8">
    <source>
        <dbReference type="ARBA" id="ARBA00022989"/>
    </source>
</evidence>
<comment type="cofactor">
    <cofactor evidence="1 13">
        <name>heme</name>
        <dbReference type="ChEBI" id="CHEBI:30413"/>
    </cofactor>
</comment>
<dbReference type="OrthoDB" id="1470350at2759"/>
<evidence type="ECO:0000256" key="12">
    <source>
        <dbReference type="ARBA" id="ARBA00023136"/>
    </source>
</evidence>
<dbReference type="SUPFAM" id="SSF48264">
    <property type="entry name" value="Cytochrome P450"/>
    <property type="match status" value="1"/>
</dbReference>
<evidence type="ECO:0000256" key="4">
    <source>
        <dbReference type="ARBA" id="ARBA00010617"/>
    </source>
</evidence>
<evidence type="ECO:0000256" key="13">
    <source>
        <dbReference type="PIRSR" id="PIRSR602401-1"/>
    </source>
</evidence>
<dbReference type="InterPro" id="IPR050121">
    <property type="entry name" value="Cytochrome_P450_monoxygenase"/>
</dbReference>
<dbReference type="CDD" id="cd11061">
    <property type="entry name" value="CYP67-like"/>
    <property type="match status" value="1"/>
</dbReference>
<dbReference type="PANTHER" id="PTHR24305">
    <property type="entry name" value="CYTOCHROME P450"/>
    <property type="match status" value="1"/>
</dbReference>
<dbReference type="GO" id="GO:1902181">
    <property type="term" value="P:verruculogen biosynthetic process"/>
    <property type="evidence" value="ECO:0007669"/>
    <property type="project" value="UniProtKB-ARBA"/>
</dbReference>
<keyword evidence="6" id="KW-0812">Transmembrane</keyword>
<dbReference type="FunFam" id="1.10.630.10:FF:000063">
    <property type="entry name" value="Cytochrome P450 monooxygenase"/>
    <property type="match status" value="1"/>
</dbReference>
<evidence type="ECO:0000256" key="6">
    <source>
        <dbReference type="ARBA" id="ARBA00022692"/>
    </source>
</evidence>
<dbReference type="GO" id="GO:0016705">
    <property type="term" value="F:oxidoreductase activity, acting on paired donors, with incorporation or reduction of molecular oxygen"/>
    <property type="evidence" value="ECO:0007669"/>
    <property type="project" value="InterPro"/>
</dbReference>
<evidence type="ECO:0000256" key="1">
    <source>
        <dbReference type="ARBA" id="ARBA00001971"/>
    </source>
</evidence>
<dbReference type="GO" id="GO:0016020">
    <property type="term" value="C:membrane"/>
    <property type="evidence" value="ECO:0007669"/>
    <property type="project" value="UniProtKB-SubCell"/>
</dbReference>
<name>A0A9P4I7X6_9PEZI</name>
<keyword evidence="9 14" id="KW-0560">Oxidoreductase</keyword>
<dbReference type="InterPro" id="IPR036396">
    <property type="entry name" value="Cyt_P450_sf"/>
</dbReference>
<keyword evidence="8" id="KW-1133">Transmembrane helix</keyword>
<keyword evidence="16" id="KW-1185">Reference proteome</keyword>
<evidence type="ECO:0000256" key="2">
    <source>
        <dbReference type="ARBA" id="ARBA00004370"/>
    </source>
</evidence>
<evidence type="ECO:0000256" key="14">
    <source>
        <dbReference type="RuleBase" id="RU000461"/>
    </source>
</evidence>
<evidence type="ECO:0000256" key="10">
    <source>
        <dbReference type="ARBA" id="ARBA00023004"/>
    </source>
</evidence>
<evidence type="ECO:0000313" key="15">
    <source>
        <dbReference type="EMBL" id="KAF2095118.1"/>
    </source>
</evidence>
<comment type="caution">
    <text evidence="15">The sequence shown here is derived from an EMBL/GenBank/DDBJ whole genome shotgun (WGS) entry which is preliminary data.</text>
</comment>
<keyword evidence="11 14" id="KW-0503">Monooxygenase</keyword>
<dbReference type="PANTHER" id="PTHR24305:SF237">
    <property type="entry name" value="CYTOCHROME P450 MONOOXYGENASE ATNE-RELATED"/>
    <property type="match status" value="1"/>
</dbReference>
<gene>
    <name evidence="15" type="ORF">NA57DRAFT_68133</name>
</gene>
<dbReference type="AlphaFoldDB" id="A0A9P4I7X6"/>
<comment type="subcellular location">
    <subcellularLocation>
        <location evidence="2">Membrane</location>
    </subcellularLocation>
</comment>
<comment type="similarity">
    <text evidence="4 14">Belongs to the cytochrome P450 family.</text>
</comment>
<evidence type="ECO:0000256" key="11">
    <source>
        <dbReference type="ARBA" id="ARBA00023033"/>
    </source>
</evidence>
<dbReference type="GO" id="GO:0004497">
    <property type="term" value="F:monooxygenase activity"/>
    <property type="evidence" value="ECO:0007669"/>
    <property type="project" value="UniProtKB-KW"/>
</dbReference>
<keyword evidence="12" id="KW-0472">Membrane</keyword>
<dbReference type="GO" id="GO:0005506">
    <property type="term" value="F:iron ion binding"/>
    <property type="evidence" value="ECO:0007669"/>
    <property type="project" value="InterPro"/>
</dbReference>
<keyword evidence="5 13" id="KW-0349">Heme</keyword>
<dbReference type="Gene3D" id="1.10.630.10">
    <property type="entry name" value="Cytochrome P450"/>
    <property type="match status" value="1"/>
</dbReference>
<feature type="binding site" description="axial binding residue" evidence="13">
    <location>
        <position position="449"/>
    </location>
    <ligand>
        <name>heme</name>
        <dbReference type="ChEBI" id="CHEBI:30413"/>
    </ligand>
    <ligandPart>
        <name>Fe</name>
        <dbReference type="ChEBI" id="CHEBI:18248"/>
    </ligandPart>
</feature>
<accession>A0A9P4I7X6</accession>
<evidence type="ECO:0000256" key="5">
    <source>
        <dbReference type="ARBA" id="ARBA00022617"/>
    </source>
</evidence>
<evidence type="ECO:0000256" key="7">
    <source>
        <dbReference type="ARBA" id="ARBA00022723"/>
    </source>
</evidence>
<evidence type="ECO:0000256" key="3">
    <source>
        <dbReference type="ARBA" id="ARBA00004685"/>
    </source>
</evidence>
<evidence type="ECO:0000256" key="9">
    <source>
        <dbReference type="ARBA" id="ARBA00023002"/>
    </source>
</evidence>
<dbReference type="Pfam" id="PF00067">
    <property type="entry name" value="p450"/>
    <property type="match status" value="1"/>
</dbReference>
<comment type="pathway">
    <text evidence="3">Mycotoxin biosynthesis.</text>
</comment>
<keyword evidence="10 13" id="KW-0408">Iron</keyword>
<dbReference type="GO" id="GO:0020037">
    <property type="term" value="F:heme binding"/>
    <property type="evidence" value="ECO:0007669"/>
    <property type="project" value="InterPro"/>
</dbReference>
<dbReference type="PRINTS" id="PR00385">
    <property type="entry name" value="P450"/>
</dbReference>
<sequence length="515" mass="58799">MTPGLGQQPIIIACYRFSYDFEQLTVLVLYRLYFHPLAKYPGPFLARITNWYAVYHAYIGDKHLQNYWAHKKYGKFVRMAPNMVTINDPEAIKEIYGVNKNVRKSQFYQPAIAHAGLENMFNARDRDLHARKRRILAPAFTEASLRSMEQYILPHIDEALEVASGQQIYQGAGECWTTDLAKWSNYLTFDIMGDLVFGRDFGMVSGRENQDLPLVIDSALHRQLLAGSSAFMHKWGLDKLLFPGIVQRGSQLLIYARKQAQMRKAADPSRKDFFWYIDNAKEKNGAPAYDNPREVFSEARTLIIGGSDTTATQLAASFFYLTNNPQTLSRLASEIRGKFKSFDDIRLGQQLDDCKYLQAVVNETLRISPSLPGVLPREVLPGGLTVLGETFPAGVELSMPIYALHHNDEVYFEPHRYIPERWLPECTNEDVVSRCSDSLAPFSYGSRQCIGKRLAMIELYLALARSVWRYDLQYVCGGKDDRFGDNLDIVEYKLLDHMAAGRHGPLIRFWRRAGS</sequence>
<dbReference type="PROSITE" id="PS00086">
    <property type="entry name" value="CYTOCHROME_P450"/>
    <property type="match status" value="1"/>
</dbReference>
<dbReference type="InterPro" id="IPR017972">
    <property type="entry name" value="Cyt_P450_CS"/>
</dbReference>
<protein>
    <submittedName>
        <fullName evidence="15">Benzoate 4-monooxygenase cytochrome-like protein P450</fullName>
    </submittedName>
</protein>
<proteinExistence type="inferred from homology"/>
<organism evidence="15 16">
    <name type="scientific">Rhizodiscina lignyota</name>
    <dbReference type="NCBI Taxonomy" id="1504668"/>
    <lineage>
        <taxon>Eukaryota</taxon>
        <taxon>Fungi</taxon>
        <taxon>Dikarya</taxon>
        <taxon>Ascomycota</taxon>
        <taxon>Pezizomycotina</taxon>
        <taxon>Dothideomycetes</taxon>
        <taxon>Pleosporomycetidae</taxon>
        <taxon>Aulographales</taxon>
        <taxon>Rhizodiscinaceae</taxon>
        <taxon>Rhizodiscina</taxon>
    </lineage>
</organism>
<evidence type="ECO:0000313" key="16">
    <source>
        <dbReference type="Proteomes" id="UP000799772"/>
    </source>
</evidence>
<dbReference type="InterPro" id="IPR001128">
    <property type="entry name" value="Cyt_P450"/>
</dbReference>
<dbReference type="EMBL" id="ML978132">
    <property type="protein sequence ID" value="KAF2095118.1"/>
    <property type="molecule type" value="Genomic_DNA"/>
</dbReference>
<reference evidence="15" key="1">
    <citation type="journal article" date="2020" name="Stud. Mycol.">
        <title>101 Dothideomycetes genomes: a test case for predicting lifestyles and emergence of pathogens.</title>
        <authorList>
            <person name="Haridas S."/>
            <person name="Albert R."/>
            <person name="Binder M."/>
            <person name="Bloem J."/>
            <person name="Labutti K."/>
            <person name="Salamov A."/>
            <person name="Andreopoulos B."/>
            <person name="Baker S."/>
            <person name="Barry K."/>
            <person name="Bills G."/>
            <person name="Bluhm B."/>
            <person name="Cannon C."/>
            <person name="Castanera R."/>
            <person name="Culley D."/>
            <person name="Daum C."/>
            <person name="Ezra D."/>
            <person name="Gonzalez J."/>
            <person name="Henrissat B."/>
            <person name="Kuo A."/>
            <person name="Liang C."/>
            <person name="Lipzen A."/>
            <person name="Lutzoni F."/>
            <person name="Magnuson J."/>
            <person name="Mondo S."/>
            <person name="Nolan M."/>
            <person name="Ohm R."/>
            <person name="Pangilinan J."/>
            <person name="Park H.-J."/>
            <person name="Ramirez L."/>
            <person name="Alfaro M."/>
            <person name="Sun H."/>
            <person name="Tritt A."/>
            <person name="Yoshinaga Y."/>
            <person name="Zwiers L.-H."/>
            <person name="Turgeon B."/>
            <person name="Goodwin S."/>
            <person name="Spatafora J."/>
            <person name="Crous P."/>
            <person name="Grigoriev I."/>
        </authorList>
    </citation>
    <scope>NUCLEOTIDE SEQUENCE</scope>
    <source>
        <strain evidence="15">CBS 133067</strain>
    </source>
</reference>